<reference evidence="1 2" key="1">
    <citation type="submission" date="2010-04" db="EMBL/GenBank/DDBJ databases">
        <authorList>
            <person name="Muzny D."/>
            <person name="Qin X."/>
            <person name="Deng J."/>
            <person name="Jiang H."/>
            <person name="Liu Y."/>
            <person name="Qu J."/>
            <person name="Song X.-Z."/>
            <person name="Zhang L."/>
            <person name="Thornton R."/>
            <person name="Coyle M."/>
            <person name="Francisco L."/>
            <person name="Jackson L."/>
            <person name="Javaid M."/>
            <person name="Korchina V."/>
            <person name="Kovar C."/>
            <person name="Mata R."/>
            <person name="Mathew T."/>
            <person name="Ngo R."/>
            <person name="Nguyen L."/>
            <person name="Nguyen N."/>
            <person name="Okwuonu G."/>
            <person name="Ongeri F."/>
            <person name="Pham C."/>
            <person name="Simmons D."/>
            <person name="Wilczek-Boney K."/>
            <person name="Hale W."/>
            <person name="Jakkamsetti A."/>
            <person name="Pham P."/>
            <person name="Ruth R."/>
            <person name="San Lucas F."/>
            <person name="Warren J."/>
            <person name="Zhang J."/>
            <person name="Zhao Z."/>
            <person name="Zhou C."/>
            <person name="Zhu D."/>
            <person name="Lee S."/>
            <person name="Bess C."/>
            <person name="Blankenburg K."/>
            <person name="Forbes L."/>
            <person name="Fu Q."/>
            <person name="Gubbala S."/>
            <person name="Hirani K."/>
            <person name="Jayaseelan J.C."/>
            <person name="Lara F."/>
            <person name="Munidasa M."/>
            <person name="Palculict T."/>
            <person name="Patil S."/>
            <person name="Pu L.-L."/>
            <person name="Saada N."/>
            <person name="Tang L."/>
            <person name="Weissenberger G."/>
            <person name="Zhu Y."/>
            <person name="Hemphill L."/>
            <person name="Shang Y."/>
            <person name="Youmans B."/>
            <person name="Ayvaz T."/>
            <person name="Ross M."/>
            <person name="Santibanez J."/>
            <person name="Aqrawi P."/>
            <person name="Gross S."/>
            <person name="Joshi V."/>
            <person name="Fowler G."/>
            <person name="Nazareth L."/>
            <person name="Reid J."/>
            <person name="Worley K."/>
            <person name="Petrosino J."/>
            <person name="Highlander S."/>
            <person name="Gibbs R."/>
        </authorList>
    </citation>
    <scope>NUCLEOTIDE SEQUENCE [LARGE SCALE GENOMIC DNA]</scope>
    <source>
        <strain evidence="1 2">ATCC BAA-614</strain>
    </source>
</reference>
<accession>D5P3F3</accession>
<evidence type="ECO:0000313" key="1">
    <source>
        <dbReference type="EMBL" id="EFG79438.1"/>
    </source>
</evidence>
<sequence>MRPGFRRAVRRRGRGPVCKCPVKLPLIRIAALAVMWPCCENL</sequence>
<proteinExistence type="predicted"/>
<dbReference type="Proteomes" id="UP000003653">
    <property type="component" value="Unassembled WGS sequence"/>
</dbReference>
<dbReference type="EMBL" id="ADNV01000072">
    <property type="protein sequence ID" value="EFG79438.1"/>
    <property type="molecule type" value="Genomic_DNA"/>
</dbReference>
<organism evidence="1 2">
    <name type="scientific">Mycobacterium parascrofulaceum ATCC BAA-614</name>
    <dbReference type="NCBI Taxonomy" id="525368"/>
    <lineage>
        <taxon>Bacteria</taxon>
        <taxon>Bacillati</taxon>
        <taxon>Actinomycetota</taxon>
        <taxon>Actinomycetes</taxon>
        <taxon>Mycobacteriales</taxon>
        <taxon>Mycobacteriaceae</taxon>
        <taxon>Mycobacterium</taxon>
        <taxon>Mycobacterium simiae complex</taxon>
    </lineage>
</organism>
<dbReference type="AlphaFoldDB" id="D5P3F3"/>
<comment type="caution">
    <text evidence="1">The sequence shown here is derived from an EMBL/GenBank/DDBJ whole genome shotgun (WGS) entry which is preliminary data.</text>
</comment>
<evidence type="ECO:0000313" key="2">
    <source>
        <dbReference type="Proteomes" id="UP000003653"/>
    </source>
</evidence>
<dbReference type="HOGENOM" id="CLU_3254369_0_0_11"/>
<keyword evidence="2" id="KW-1185">Reference proteome</keyword>
<gene>
    <name evidence="1" type="ORF">HMPREF0591_0697</name>
</gene>
<name>D5P3F3_9MYCO</name>
<protein>
    <submittedName>
        <fullName evidence="1">Uncharacterized protein</fullName>
    </submittedName>
</protein>